<comment type="subcellular location">
    <subcellularLocation>
        <location evidence="1">Nucleus</location>
    </subcellularLocation>
</comment>
<feature type="compositionally biased region" description="Basic and acidic residues" evidence="6">
    <location>
        <begin position="185"/>
        <end position="204"/>
    </location>
</feature>
<evidence type="ECO:0000313" key="7">
    <source>
        <dbReference type="EMBL" id="PYI24637.1"/>
    </source>
</evidence>
<dbReference type="PANTHER" id="PTHR15263:SF1">
    <property type="entry name" value="NF-KAPPA-B INHIBITOR-LIKE PROTEIN 1"/>
    <property type="match status" value="1"/>
</dbReference>
<keyword evidence="5" id="KW-0539">Nucleus</keyword>
<evidence type="ECO:0000256" key="2">
    <source>
        <dbReference type="ARBA" id="ARBA00022553"/>
    </source>
</evidence>
<evidence type="ECO:0000256" key="4">
    <source>
        <dbReference type="ARBA" id="ARBA00023043"/>
    </source>
</evidence>
<feature type="region of interest" description="Disordered" evidence="6">
    <location>
        <begin position="1"/>
        <end position="123"/>
    </location>
</feature>
<evidence type="ECO:0000256" key="6">
    <source>
        <dbReference type="SAM" id="MobiDB-lite"/>
    </source>
</evidence>
<dbReference type="OMA" id="MWEKTHQ"/>
<dbReference type="AlphaFoldDB" id="A0A2V5IL87"/>
<gene>
    <name evidence="7" type="ORF">BO99DRAFT_349207</name>
</gene>
<reference evidence="7 8" key="1">
    <citation type="submission" date="2018-02" db="EMBL/GenBank/DDBJ databases">
        <title>The genomes of Aspergillus section Nigri reveals drivers in fungal speciation.</title>
        <authorList>
            <consortium name="DOE Joint Genome Institute"/>
            <person name="Vesth T.C."/>
            <person name="Nybo J."/>
            <person name="Theobald S."/>
            <person name="Brandl J."/>
            <person name="Frisvad J.C."/>
            <person name="Nielsen K.F."/>
            <person name="Lyhne E.K."/>
            <person name="Kogle M.E."/>
            <person name="Kuo A."/>
            <person name="Riley R."/>
            <person name="Clum A."/>
            <person name="Nolan M."/>
            <person name="Lipzen A."/>
            <person name="Salamov A."/>
            <person name="Henrissat B."/>
            <person name="Wiebenga A."/>
            <person name="De vries R.P."/>
            <person name="Grigoriev I.V."/>
            <person name="Mortensen U.H."/>
            <person name="Andersen M.R."/>
            <person name="Baker S.E."/>
        </authorList>
    </citation>
    <scope>NUCLEOTIDE SEQUENCE [LARGE SCALE GENOMIC DNA]</scope>
    <source>
        <strain evidence="7 8">CBS 115571</strain>
    </source>
</reference>
<evidence type="ECO:0000256" key="5">
    <source>
        <dbReference type="ARBA" id="ARBA00023242"/>
    </source>
</evidence>
<feature type="compositionally biased region" description="Low complexity" evidence="6">
    <location>
        <begin position="1"/>
        <end position="10"/>
    </location>
</feature>
<evidence type="ECO:0000256" key="1">
    <source>
        <dbReference type="ARBA" id="ARBA00004123"/>
    </source>
</evidence>
<feature type="compositionally biased region" description="Low complexity" evidence="6">
    <location>
        <begin position="205"/>
        <end position="219"/>
    </location>
</feature>
<keyword evidence="3" id="KW-0677">Repeat</keyword>
<name>A0A2V5IL87_ASPV1</name>
<dbReference type="GO" id="GO:0043124">
    <property type="term" value="P:negative regulation of canonical NF-kappaB signal transduction"/>
    <property type="evidence" value="ECO:0007669"/>
    <property type="project" value="InterPro"/>
</dbReference>
<evidence type="ECO:0000313" key="8">
    <source>
        <dbReference type="Proteomes" id="UP000249829"/>
    </source>
</evidence>
<feature type="compositionally biased region" description="Basic and acidic residues" evidence="6">
    <location>
        <begin position="266"/>
        <end position="285"/>
    </location>
</feature>
<feature type="compositionally biased region" description="Pro residues" evidence="6">
    <location>
        <begin position="11"/>
        <end position="20"/>
    </location>
</feature>
<feature type="region of interest" description="Disordered" evidence="6">
    <location>
        <begin position="185"/>
        <end position="223"/>
    </location>
</feature>
<feature type="compositionally biased region" description="Low complexity" evidence="6">
    <location>
        <begin position="29"/>
        <end position="38"/>
    </location>
</feature>
<dbReference type="InterPro" id="IPR038753">
    <property type="entry name" value="NFKBIL1"/>
</dbReference>
<organism evidence="7 8">
    <name type="scientific">Aspergillus violaceofuscus (strain CBS 115571)</name>
    <dbReference type="NCBI Taxonomy" id="1450538"/>
    <lineage>
        <taxon>Eukaryota</taxon>
        <taxon>Fungi</taxon>
        <taxon>Dikarya</taxon>
        <taxon>Ascomycota</taxon>
        <taxon>Pezizomycotina</taxon>
        <taxon>Eurotiomycetes</taxon>
        <taxon>Eurotiomycetidae</taxon>
        <taxon>Eurotiales</taxon>
        <taxon>Aspergillaceae</taxon>
        <taxon>Aspergillus</taxon>
    </lineage>
</organism>
<feature type="region of interest" description="Disordered" evidence="6">
    <location>
        <begin position="266"/>
        <end position="291"/>
    </location>
</feature>
<keyword evidence="8" id="KW-1185">Reference proteome</keyword>
<dbReference type="PANTHER" id="PTHR15263">
    <property type="entry name" value="I-KAPPA-B-LIKE PROTEIN IKBL"/>
    <property type="match status" value="1"/>
</dbReference>
<accession>A0A2V5IL87</accession>
<dbReference type="GO" id="GO:0005634">
    <property type="term" value="C:nucleus"/>
    <property type="evidence" value="ECO:0007669"/>
    <property type="project" value="UniProtKB-SubCell"/>
</dbReference>
<dbReference type="Proteomes" id="UP000249829">
    <property type="component" value="Unassembled WGS sequence"/>
</dbReference>
<feature type="compositionally biased region" description="Pro residues" evidence="6">
    <location>
        <begin position="97"/>
        <end position="109"/>
    </location>
</feature>
<keyword evidence="2" id="KW-0597">Phosphoprotein</keyword>
<keyword evidence="4" id="KW-0040">ANK repeat</keyword>
<dbReference type="EMBL" id="KZ825101">
    <property type="protein sequence ID" value="PYI24637.1"/>
    <property type="molecule type" value="Genomic_DNA"/>
</dbReference>
<feature type="compositionally biased region" description="Basic residues" evidence="6">
    <location>
        <begin position="69"/>
        <end position="82"/>
    </location>
</feature>
<feature type="compositionally biased region" description="Basic and acidic residues" evidence="6">
    <location>
        <begin position="83"/>
        <end position="92"/>
    </location>
</feature>
<proteinExistence type="predicted"/>
<feature type="compositionally biased region" description="Basic residues" evidence="6">
    <location>
        <begin position="39"/>
        <end position="58"/>
    </location>
</feature>
<sequence>MPSPTAATPTAPSPTNPQPNPSTTDHDAPTQTQTQTPQPRRKRFRFKSPSRPRLKSKSNPKSAHDKATRHTAHRARRAHRTRHPDPDPHQPDHPQQTPDPTPTPTPTPALDPDTAFRESLFDALGDDEGATYWESVYGQPIHTYAIPRIPTGPAGELEQMDEEEYAAYVRSKMWERTREGMLEEQARLRAERARQRTRQQEQQRQRQAGESSSSSSSSRRAFDEAIEASLRRGRERKRQRAWREGWEGYLGCWGRLDAAVADIQKRKEGEGDEGEKGEKGADGHGHGHGNGSFRNLVFWPVESGKRTDVSKENVEGFMRHCPQADGSSELLAVLKAERVRWHPDKIQQRYGGLGIEEAVLRSVTEVFQIIDHLWNDLRATGRVSA</sequence>
<protein>
    <submittedName>
        <fullName evidence="7">Uncharacterized protein</fullName>
    </submittedName>
</protein>
<evidence type="ECO:0000256" key="3">
    <source>
        <dbReference type="ARBA" id="ARBA00022737"/>
    </source>
</evidence>